<feature type="domain" description="Baseplate J-like C-terminal" evidence="1">
    <location>
        <begin position="183"/>
        <end position="234"/>
    </location>
</feature>
<dbReference type="Pfam" id="PF26079">
    <property type="entry name" value="Baseplate_J_C"/>
    <property type="match status" value="1"/>
</dbReference>
<dbReference type="AlphaFoldDB" id="A0A1M6LYT2"/>
<dbReference type="EMBL" id="FQYN01000010">
    <property type="protein sequence ID" value="SHJ76354.1"/>
    <property type="molecule type" value="Genomic_DNA"/>
</dbReference>
<accession>A0A1M6LYT2</accession>
<proteinExistence type="predicted"/>
<name>A0A1M6LYT2_9BACT</name>
<dbReference type="Proteomes" id="UP000184418">
    <property type="component" value="Unassembled WGS sequence"/>
</dbReference>
<gene>
    <name evidence="2" type="ORF">SAMN02745146_0106</name>
</gene>
<dbReference type="OrthoDB" id="1053324at2"/>
<sequence length="276" mass="29369">MARSIPEISQSIRAALAAQPVLAGLNSPSATAIYKLLADVFATAAWAIENLFDRLTASVDAKLAQARPGTPKWYANQLKKFQLGDLLRDDETGIHYAPGSTGQRLISQATAKENELAGKLYLKVAATDAAAPGGLRSLTEAEMVQARAYLKAIQFPGMRIEMSSLGADLLRVEGVIYYDALLDLPTLKAAVRAAMRGYLATLDFDGQVYVARLEDAIQAVPGVTDLALTRVAARSGQLAATVFTRVYETAAGYITEDTAPGAGFLDTLTFIPNGTV</sequence>
<evidence type="ECO:0000313" key="2">
    <source>
        <dbReference type="EMBL" id="SHJ76354.1"/>
    </source>
</evidence>
<evidence type="ECO:0000313" key="3">
    <source>
        <dbReference type="Proteomes" id="UP000184418"/>
    </source>
</evidence>
<protein>
    <recommendedName>
        <fullName evidence="1">Baseplate J-like C-terminal domain-containing protein</fullName>
    </recommendedName>
</protein>
<dbReference type="InterPro" id="IPR058530">
    <property type="entry name" value="Baseplate_J-like_C"/>
</dbReference>
<dbReference type="RefSeq" id="WP_073112310.1">
    <property type="nucleotide sequence ID" value="NZ_FQYN01000010.1"/>
</dbReference>
<organism evidence="2 3">
    <name type="scientific">Hymenobacter daecheongensis DSM 21074</name>
    <dbReference type="NCBI Taxonomy" id="1121955"/>
    <lineage>
        <taxon>Bacteria</taxon>
        <taxon>Pseudomonadati</taxon>
        <taxon>Bacteroidota</taxon>
        <taxon>Cytophagia</taxon>
        <taxon>Cytophagales</taxon>
        <taxon>Hymenobacteraceae</taxon>
        <taxon>Hymenobacter</taxon>
    </lineage>
</organism>
<evidence type="ECO:0000259" key="1">
    <source>
        <dbReference type="Pfam" id="PF26079"/>
    </source>
</evidence>
<dbReference type="STRING" id="1121955.SAMN02745146_0106"/>
<reference evidence="2 3" key="1">
    <citation type="submission" date="2016-11" db="EMBL/GenBank/DDBJ databases">
        <authorList>
            <person name="Jaros S."/>
            <person name="Januszkiewicz K."/>
            <person name="Wedrychowicz H."/>
        </authorList>
    </citation>
    <scope>NUCLEOTIDE SEQUENCE [LARGE SCALE GENOMIC DNA]</scope>
    <source>
        <strain evidence="2 3">DSM 21074</strain>
    </source>
</reference>
<keyword evidence="3" id="KW-1185">Reference proteome</keyword>